<sequence>MKIRNAFYIFGDQGIDNVLTLMESAWIGTDLKVAQFGRDFSLYKGSKYFVPLNSLSVAPQINIEYFLHEKACRC</sequence>
<dbReference type="EMBL" id="AP013066">
    <property type="protein sequence ID" value="BAN36211.1"/>
    <property type="molecule type" value="Genomic_DNA"/>
</dbReference>
<keyword evidence="2" id="KW-1185">Reference proteome</keyword>
<evidence type="ECO:0000313" key="1">
    <source>
        <dbReference type="EMBL" id="BAN36211.1"/>
    </source>
</evidence>
<dbReference type="HOGENOM" id="CLU_2686455_0_0_4"/>
<dbReference type="KEGG" id="sdr:SCD_n02403"/>
<keyword evidence="1" id="KW-0456">Lyase</keyword>
<protein>
    <submittedName>
        <fullName evidence="1">Beta-eliminating lyase family protein</fullName>
    </submittedName>
</protein>
<dbReference type="RefSeq" id="WP_009205405.1">
    <property type="nucleotide sequence ID" value="NC_022357.1"/>
</dbReference>
<dbReference type="STRING" id="1163617.SCD_n02403"/>
<dbReference type="Proteomes" id="UP000015559">
    <property type="component" value="Chromosome"/>
</dbReference>
<dbReference type="AlphaFoldDB" id="S6AIX3"/>
<organism evidence="1 2">
    <name type="scientific">Sulfuricella denitrificans (strain DSM 22764 / NBRC 105220 / skB26)</name>
    <dbReference type="NCBI Taxonomy" id="1163617"/>
    <lineage>
        <taxon>Bacteria</taxon>
        <taxon>Pseudomonadati</taxon>
        <taxon>Pseudomonadota</taxon>
        <taxon>Betaproteobacteria</taxon>
        <taxon>Nitrosomonadales</taxon>
        <taxon>Sulfuricellaceae</taxon>
        <taxon>Sulfuricella</taxon>
    </lineage>
</organism>
<accession>S6AIX3</accession>
<proteinExistence type="predicted"/>
<reference evidence="1 2" key="1">
    <citation type="journal article" date="2012" name="Appl. Environ. Microbiol.">
        <title>Draft genome sequence of a psychrotolerant sulfur-oxidizing bacterium, Sulfuricella denitrificans skB26, and proteomic insights into cold adaptation.</title>
        <authorList>
            <person name="Watanabe T."/>
            <person name="Kojima H."/>
            <person name="Fukui M."/>
        </authorList>
    </citation>
    <scope>NUCLEOTIDE SEQUENCE [LARGE SCALE GENOMIC DNA]</scope>
    <source>
        <strain evidence="2">skB26</strain>
    </source>
</reference>
<gene>
    <name evidence="1" type="ORF">SCD_n02403</name>
</gene>
<dbReference type="GO" id="GO:0016829">
    <property type="term" value="F:lyase activity"/>
    <property type="evidence" value="ECO:0007669"/>
    <property type="project" value="UniProtKB-KW"/>
</dbReference>
<evidence type="ECO:0000313" key="2">
    <source>
        <dbReference type="Proteomes" id="UP000015559"/>
    </source>
</evidence>
<name>S6AIX3_SULDS</name>